<reference evidence="2 3" key="1">
    <citation type="submission" date="2019-07" db="EMBL/GenBank/DDBJ databases">
        <authorList>
            <person name="Kim J."/>
        </authorList>
    </citation>
    <scope>NUCLEOTIDE SEQUENCE [LARGE SCALE GENOMIC DNA]</scope>
    <source>
        <strain evidence="2 3">JC52</strain>
    </source>
</reference>
<dbReference type="InterPro" id="IPR052548">
    <property type="entry name" value="Type_VII_TA_antitoxin"/>
</dbReference>
<gene>
    <name evidence="2" type="ORF">FPZ49_00735</name>
</gene>
<dbReference type="Gene3D" id="3.30.460.10">
    <property type="entry name" value="Beta Polymerase, domain 2"/>
    <property type="match status" value="1"/>
</dbReference>
<sequence length="118" mass="13665">MNTLSPSKIPTLTDMEKKSISKLKERIAVLFKLKSMILFGSKARGDYEEWSDVDLLILVDEEKNWSNREKLSDITLDINMEFDTQLTCILENATNWEMESVWLPLKDNIIQEGIAIEI</sequence>
<evidence type="ECO:0000313" key="2">
    <source>
        <dbReference type="EMBL" id="TVY11853.1"/>
    </source>
</evidence>
<dbReference type="InterPro" id="IPR002934">
    <property type="entry name" value="Polymerase_NTP_transf_dom"/>
</dbReference>
<feature type="domain" description="Polymerase nucleotidyl transferase" evidence="1">
    <location>
        <begin position="20"/>
        <end position="70"/>
    </location>
</feature>
<proteinExistence type="predicted"/>
<organism evidence="2 3">
    <name type="scientific">Paenibacillus cremeus</name>
    <dbReference type="NCBI Taxonomy" id="2163881"/>
    <lineage>
        <taxon>Bacteria</taxon>
        <taxon>Bacillati</taxon>
        <taxon>Bacillota</taxon>
        <taxon>Bacilli</taxon>
        <taxon>Bacillales</taxon>
        <taxon>Paenibacillaceae</taxon>
        <taxon>Paenibacillus</taxon>
    </lineage>
</organism>
<dbReference type="CDD" id="cd05403">
    <property type="entry name" value="NT_KNTase_like"/>
    <property type="match status" value="1"/>
</dbReference>
<dbReference type="SUPFAM" id="SSF81301">
    <property type="entry name" value="Nucleotidyltransferase"/>
    <property type="match status" value="1"/>
</dbReference>
<name>A0A559KI88_9BACL</name>
<evidence type="ECO:0000313" key="3">
    <source>
        <dbReference type="Proteomes" id="UP000317036"/>
    </source>
</evidence>
<evidence type="ECO:0000259" key="1">
    <source>
        <dbReference type="Pfam" id="PF01909"/>
    </source>
</evidence>
<accession>A0A559KI88</accession>
<protein>
    <submittedName>
        <fullName evidence="2">Nucleotidyltransferase domain-containing protein</fullName>
    </submittedName>
</protein>
<dbReference type="GO" id="GO:0016779">
    <property type="term" value="F:nucleotidyltransferase activity"/>
    <property type="evidence" value="ECO:0007669"/>
    <property type="project" value="InterPro"/>
</dbReference>
<keyword evidence="3" id="KW-1185">Reference proteome</keyword>
<dbReference type="InterPro" id="IPR043519">
    <property type="entry name" value="NT_sf"/>
</dbReference>
<dbReference type="Proteomes" id="UP000317036">
    <property type="component" value="Unassembled WGS sequence"/>
</dbReference>
<dbReference type="PANTHER" id="PTHR33933:SF3">
    <property type="entry name" value="PROTEIN ADENYLYLTRANSFERASE MJ0604-RELATED"/>
    <property type="match status" value="1"/>
</dbReference>
<dbReference type="EMBL" id="VNJI01000001">
    <property type="protein sequence ID" value="TVY11853.1"/>
    <property type="molecule type" value="Genomic_DNA"/>
</dbReference>
<keyword evidence="2" id="KW-0808">Transferase</keyword>
<dbReference type="OrthoDB" id="2625791at2"/>
<dbReference type="PANTHER" id="PTHR33933">
    <property type="entry name" value="NUCLEOTIDYLTRANSFERASE"/>
    <property type="match status" value="1"/>
</dbReference>
<comment type="caution">
    <text evidence="2">The sequence shown here is derived from an EMBL/GenBank/DDBJ whole genome shotgun (WGS) entry which is preliminary data.</text>
</comment>
<dbReference type="AlphaFoldDB" id="A0A559KI88"/>
<dbReference type="Pfam" id="PF01909">
    <property type="entry name" value="NTP_transf_2"/>
    <property type="match status" value="1"/>
</dbReference>
<dbReference type="RefSeq" id="WP_144842434.1">
    <property type="nucleotide sequence ID" value="NZ_VNJI01000001.1"/>
</dbReference>